<dbReference type="GO" id="GO:0003676">
    <property type="term" value="F:nucleic acid binding"/>
    <property type="evidence" value="ECO:0007669"/>
    <property type="project" value="InterPro"/>
</dbReference>
<dbReference type="EMBL" id="RWJN01000036">
    <property type="protein sequence ID" value="TCD69654.1"/>
    <property type="molecule type" value="Genomic_DNA"/>
</dbReference>
<dbReference type="Pfam" id="PF21762">
    <property type="entry name" value="DEDDh_C"/>
    <property type="match status" value="1"/>
</dbReference>
<evidence type="ECO:0000256" key="1">
    <source>
        <dbReference type="SAM" id="MobiDB-lite"/>
    </source>
</evidence>
<dbReference type="InterPro" id="IPR036397">
    <property type="entry name" value="RNaseH_sf"/>
</dbReference>
<dbReference type="Proteomes" id="UP000292702">
    <property type="component" value="Unassembled WGS sequence"/>
</dbReference>
<dbReference type="PANTHER" id="PTHR28083:SF1">
    <property type="entry name" value="GOOD FOR FULL DBP5 ACTIVITY PROTEIN 2"/>
    <property type="match status" value="1"/>
</dbReference>
<dbReference type="AlphaFoldDB" id="A0A4R0S104"/>
<dbReference type="STRING" id="92696.A0A4R0S104"/>
<dbReference type="InterPro" id="IPR040151">
    <property type="entry name" value="Gfd2/YDR514C-like"/>
</dbReference>
<dbReference type="SUPFAM" id="SSF53098">
    <property type="entry name" value="Ribonuclease H-like"/>
    <property type="match status" value="1"/>
</dbReference>
<sequence length="386" mass="44149">MRTSTPTAIGYYRFTDIFFEWHQALPNPEDVSPLKAILAYNALVHPDHPLRKEGVDGIELFVGTFDNGEARLLFSSAQVEYIRYYIHTMGLTKELIPIPNSDYLITQSSMQSCSPAIYNHASNLKKAIKGIEKNNKRLKGTGTRLASRRLAFERVRTFWSSKKGVWIAIDFESWDRDHTLLLEFGWSAVRFEDGKEIRSEGHWITYEYRNYRNTYVADNKDRYSFGKSEMVKKKDFKQRVAALFDEAKTHGPVFYVFHDPSQDIKTLYELEAPITNLTYVLPDTAPTEGLFVVDTAQLFAALEGETSANTRGLEQIARHLGLSPYDLHNAGNDAHYTMEACKAMASGDPVDAQREKRWPLHISATQPKAVFREDNDEPQSDQEDIM</sequence>
<dbReference type="OrthoDB" id="5953249at2759"/>
<proteinExistence type="predicted"/>
<evidence type="ECO:0000313" key="3">
    <source>
        <dbReference type="EMBL" id="TCD69654.1"/>
    </source>
</evidence>
<dbReference type="Gene3D" id="3.30.420.10">
    <property type="entry name" value="Ribonuclease H-like superfamily/Ribonuclease H"/>
    <property type="match status" value="1"/>
</dbReference>
<protein>
    <recommendedName>
        <fullName evidence="2">Gfd2/YDR514C-like C-terminal domain-containing protein</fullName>
    </recommendedName>
</protein>
<comment type="caution">
    <text evidence="3">The sequence shown here is derived from an EMBL/GenBank/DDBJ whole genome shotgun (WGS) entry which is preliminary data.</text>
</comment>
<reference evidence="3 4" key="1">
    <citation type="submission" date="2018-11" db="EMBL/GenBank/DDBJ databases">
        <title>Genome assembly of Steccherinum ochraceum LE-BIN_3174, the white-rot fungus of the Steccherinaceae family (The Residual Polyporoid clade, Polyporales, Basidiomycota).</title>
        <authorList>
            <person name="Fedorova T.V."/>
            <person name="Glazunova O.A."/>
            <person name="Landesman E.O."/>
            <person name="Moiseenko K.V."/>
            <person name="Psurtseva N.V."/>
            <person name="Savinova O.S."/>
            <person name="Shakhova N.V."/>
            <person name="Tyazhelova T.V."/>
            <person name="Vasina D.V."/>
        </authorList>
    </citation>
    <scope>NUCLEOTIDE SEQUENCE [LARGE SCALE GENOMIC DNA]</scope>
    <source>
        <strain evidence="3 4">LE-BIN_3174</strain>
    </source>
</reference>
<feature type="compositionally biased region" description="Acidic residues" evidence="1">
    <location>
        <begin position="374"/>
        <end position="386"/>
    </location>
</feature>
<feature type="domain" description="Gfd2/YDR514C-like C-terminal" evidence="2">
    <location>
        <begin position="165"/>
        <end position="344"/>
    </location>
</feature>
<name>A0A4R0S104_9APHY</name>
<dbReference type="GO" id="GO:0005634">
    <property type="term" value="C:nucleus"/>
    <property type="evidence" value="ECO:0007669"/>
    <property type="project" value="TreeGrafter"/>
</dbReference>
<organism evidence="3 4">
    <name type="scientific">Steccherinum ochraceum</name>
    <dbReference type="NCBI Taxonomy" id="92696"/>
    <lineage>
        <taxon>Eukaryota</taxon>
        <taxon>Fungi</taxon>
        <taxon>Dikarya</taxon>
        <taxon>Basidiomycota</taxon>
        <taxon>Agaricomycotina</taxon>
        <taxon>Agaricomycetes</taxon>
        <taxon>Polyporales</taxon>
        <taxon>Steccherinaceae</taxon>
        <taxon>Steccherinum</taxon>
    </lineage>
</organism>
<accession>A0A4R0S104</accession>
<feature type="region of interest" description="Disordered" evidence="1">
    <location>
        <begin position="363"/>
        <end position="386"/>
    </location>
</feature>
<keyword evidence="4" id="KW-1185">Reference proteome</keyword>
<dbReference type="InterPro" id="IPR012337">
    <property type="entry name" value="RNaseH-like_sf"/>
</dbReference>
<dbReference type="InterPro" id="IPR048519">
    <property type="entry name" value="Gfd2/YDR514C-like_C"/>
</dbReference>
<evidence type="ECO:0000313" key="4">
    <source>
        <dbReference type="Proteomes" id="UP000292702"/>
    </source>
</evidence>
<dbReference type="PANTHER" id="PTHR28083">
    <property type="entry name" value="GOOD FOR FULL DBP5 ACTIVITY PROTEIN 2"/>
    <property type="match status" value="1"/>
</dbReference>
<gene>
    <name evidence="3" type="ORF">EIP91_006671</name>
</gene>
<evidence type="ECO:0000259" key="2">
    <source>
        <dbReference type="Pfam" id="PF21762"/>
    </source>
</evidence>